<feature type="signal peptide" evidence="2">
    <location>
        <begin position="1"/>
        <end position="21"/>
    </location>
</feature>
<gene>
    <name evidence="3" type="ORF">B0T24DRAFT_637524</name>
</gene>
<keyword evidence="2" id="KW-0732">Signal</keyword>
<sequence>MSSLPFFSLSLLFALLGSSHLQLSLGRARVCLITIFFLLPSFVSLLAKCPGRRHSLILFILLLRYFFLPFQFRFR</sequence>
<reference evidence="3" key="2">
    <citation type="submission" date="2023-06" db="EMBL/GenBank/DDBJ databases">
        <authorList>
            <consortium name="Lawrence Berkeley National Laboratory"/>
            <person name="Haridas S."/>
            <person name="Hensen N."/>
            <person name="Bonometti L."/>
            <person name="Westerberg I."/>
            <person name="Brannstrom I.O."/>
            <person name="Guillou S."/>
            <person name="Cros-Aarteil S."/>
            <person name="Calhoun S."/>
            <person name="Kuo A."/>
            <person name="Mondo S."/>
            <person name="Pangilinan J."/>
            <person name="Riley R."/>
            <person name="Labutti K."/>
            <person name="Andreopoulos B."/>
            <person name="Lipzen A."/>
            <person name="Chen C."/>
            <person name="Yanf M."/>
            <person name="Daum C."/>
            <person name="Ng V."/>
            <person name="Clum A."/>
            <person name="Steindorff A."/>
            <person name="Ohm R."/>
            <person name="Martin F."/>
            <person name="Silar P."/>
            <person name="Natvig D."/>
            <person name="Lalanne C."/>
            <person name="Gautier V."/>
            <person name="Ament-Velasquez S.L."/>
            <person name="Kruys A."/>
            <person name="Hutchinson M.I."/>
            <person name="Powell A.J."/>
            <person name="Barry K."/>
            <person name="Miller A.N."/>
            <person name="Grigoriev I.V."/>
            <person name="Debuchy R."/>
            <person name="Gladieux P."/>
            <person name="Thoren M.H."/>
            <person name="Johannesson H."/>
        </authorList>
    </citation>
    <scope>NUCLEOTIDE SEQUENCE</scope>
    <source>
        <strain evidence="3">CBS 958.72</strain>
    </source>
</reference>
<keyword evidence="1" id="KW-0472">Membrane</keyword>
<name>A0AAE0JX03_9PEZI</name>
<evidence type="ECO:0000313" key="3">
    <source>
        <dbReference type="EMBL" id="KAK3365976.1"/>
    </source>
</evidence>
<dbReference type="Proteomes" id="UP001287356">
    <property type="component" value="Unassembled WGS sequence"/>
</dbReference>
<organism evidence="3 4">
    <name type="scientific">Lasiosphaeria ovina</name>
    <dbReference type="NCBI Taxonomy" id="92902"/>
    <lineage>
        <taxon>Eukaryota</taxon>
        <taxon>Fungi</taxon>
        <taxon>Dikarya</taxon>
        <taxon>Ascomycota</taxon>
        <taxon>Pezizomycotina</taxon>
        <taxon>Sordariomycetes</taxon>
        <taxon>Sordariomycetidae</taxon>
        <taxon>Sordariales</taxon>
        <taxon>Lasiosphaeriaceae</taxon>
        <taxon>Lasiosphaeria</taxon>
    </lineage>
</organism>
<dbReference type="EMBL" id="JAULSN010000008">
    <property type="protein sequence ID" value="KAK3365976.1"/>
    <property type="molecule type" value="Genomic_DNA"/>
</dbReference>
<accession>A0AAE0JX03</accession>
<evidence type="ECO:0008006" key="5">
    <source>
        <dbReference type="Google" id="ProtNLM"/>
    </source>
</evidence>
<feature type="chain" id="PRO_5042243027" description="Secreted peptide" evidence="2">
    <location>
        <begin position="22"/>
        <end position="75"/>
    </location>
</feature>
<evidence type="ECO:0000256" key="1">
    <source>
        <dbReference type="SAM" id="Phobius"/>
    </source>
</evidence>
<feature type="transmembrane region" description="Helical" evidence="1">
    <location>
        <begin position="56"/>
        <end position="74"/>
    </location>
</feature>
<keyword evidence="4" id="KW-1185">Reference proteome</keyword>
<evidence type="ECO:0000313" key="4">
    <source>
        <dbReference type="Proteomes" id="UP001287356"/>
    </source>
</evidence>
<evidence type="ECO:0000256" key="2">
    <source>
        <dbReference type="SAM" id="SignalP"/>
    </source>
</evidence>
<feature type="transmembrane region" description="Helical" evidence="1">
    <location>
        <begin position="31"/>
        <end position="49"/>
    </location>
</feature>
<dbReference type="AlphaFoldDB" id="A0AAE0JX03"/>
<keyword evidence="1" id="KW-1133">Transmembrane helix</keyword>
<keyword evidence="1" id="KW-0812">Transmembrane</keyword>
<proteinExistence type="predicted"/>
<protein>
    <recommendedName>
        <fullName evidence="5">Secreted peptide</fullName>
    </recommendedName>
</protein>
<comment type="caution">
    <text evidence="3">The sequence shown here is derived from an EMBL/GenBank/DDBJ whole genome shotgun (WGS) entry which is preliminary data.</text>
</comment>
<reference evidence="3" key="1">
    <citation type="journal article" date="2023" name="Mol. Phylogenet. Evol.">
        <title>Genome-scale phylogeny and comparative genomics of the fungal order Sordariales.</title>
        <authorList>
            <person name="Hensen N."/>
            <person name="Bonometti L."/>
            <person name="Westerberg I."/>
            <person name="Brannstrom I.O."/>
            <person name="Guillou S."/>
            <person name="Cros-Aarteil S."/>
            <person name="Calhoun S."/>
            <person name="Haridas S."/>
            <person name="Kuo A."/>
            <person name="Mondo S."/>
            <person name="Pangilinan J."/>
            <person name="Riley R."/>
            <person name="LaButti K."/>
            <person name="Andreopoulos B."/>
            <person name="Lipzen A."/>
            <person name="Chen C."/>
            <person name="Yan M."/>
            <person name="Daum C."/>
            <person name="Ng V."/>
            <person name="Clum A."/>
            <person name="Steindorff A."/>
            <person name="Ohm R.A."/>
            <person name="Martin F."/>
            <person name="Silar P."/>
            <person name="Natvig D.O."/>
            <person name="Lalanne C."/>
            <person name="Gautier V."/>
            <person name="Ament-Velasquez S.L."/>
            <person name="Kruys A."/>
            <person name="Hutchinson M.I."/>
            <person name="Powell A.J."/>
            <person name="Barry K."/>
            <person name="Miller A.N."/>
            <person name="Grigoriev I.V."/>
            <person name="Debuchy R."/>
            <person name="Gladieux P."/>
            <person name="Hiltunen Thoren M."/>
            <person name="Johannesson H."/>
        </authorList>
    </citation>
    <scope>NUCLEOTIDE SEQUENCE</scope>
    <source>
        <strain evidence="3">CBS 958.72</strain>
    </source>
</reference>